<keyword evidence="3" id="KW-1185">Reference proteome</keyword>
<dbReference type="InterPro" id="IPR000120">
    <property type="entry name" value="Amidase"/>
</dbReference>
<dbReference type="Proteomes" id="UP000279673">
    <property type="component" value="Unassembled WGS sequence"/>
</dbReference>
<feature type="domain" description="Amidase" evidence="1">
    <location>
        <begin position="23"/>
        <end position="403"/>
    </location>
</feature>
<dbReference type="InterPro" id="IPR020556">
    <property type="entry name" value="Amidase_CS"/>
</dbReference>
<dbReference type="SUPFAM" id="SSF75304">
    <property type="entry name" value="Amidase signature (AS) enzymes"/>
    <property type="match status" value="1"/>
</dbReference>
<name>A0A421BKG4_9RHOB</name>
<dbReference type="PANTHER" id="PTHR11895">
    <property type="entry name" value="TRANSAMIDASE"/>
    <property type="match status" value="1"/>
</dbReference>
<dbReference type="AlphaFoldDB" id="A0A421BKG4"/>
<proteinExistence type="predicted"/>
<evidence type="ECO:0000259" key="1">
    <source>
        <dbReference type="Pfam" id="PF01425"/>
    </source>
</evidence>
<dbReference type="EMBL" id="RCHI01000017">
    <property type="protein sequence ID" value="RLL63024.1"/>
    <property type="molecule type" value="Genomic_DNA"/>
</dbReference>
<organism evidence="2 3">
    <name type="scientific">Paenirhodobacter hankyongi</name>
    <dbReference type="NCBI Taxonomy" id="2294033"/>
    <lineage>
        <taxon>Bacteria</taxon>
        <taxon>Pseudomonadati</taxon>
        <taxon>Pseudomonadota</taxon>
        <taxon>Alphaproteobacteria</taxon>
        <taxon>Rhodobacterales</taxon>
        <taxon>Rhodobacter group</taxon>
        <taxon>Paenirhodobacter</taxon>
    </lineage>
</organism>
<dbReference type="PROSITE" id="PS00571">
    <property type="entry name" value="AMIDASES"/>
    <property type="match status" value="1"/>
</dbReference>
<gene>
    <name evidence="2" type="ORF">DYS74_15460</name>
</gene>
<accession>A0A421BKG4</accession>
<dbReference type="InterPro" id="IPR023631">
    <property type="entry name" value="Amidase_dom"/>
</dbReference>
<keyword evidence="2" id="KW-0808">Transferase</keyword>
<comment type="caution">
    <text evidence="2">The sequence shown here is derived from an EMBL/GenBank/DDBJ whole genome shotgun (WGS) entry which is preliminary data.</text>
</comment>
<dbReference type="InterPro" id="IPR036928">
    <property type="entry name" value="AS_sf"/>
</dbReference>
<dbReference type="PANTHER" id="PTHR11895:SF176">
    <property type="entry name" value="AMIDASE AMID-RELATED"/>
    <property type="match status" value="1"/>
</dbReference>
<dbReference type="GO" id="GO:0016740">
    <property type="term" value="F:transferase activity"/>
    <property type="evidence" value="ECO:0007669"/>
    <property type="project" value="UniProtKB-KW"/>
</dbReference>
<reference evidence="2 3" key="1">
    <citation type="submission" date="2018-10" db="EMBL/GenBank/DDBJ databases">
        <title>Rhodobacter sp . BO-81.</title>
        <authorList>
            <person name="Im W.T."/>
        </authorList>
    </citation>
    <scope>NUCLEOTIDE SEQUENCE [LARGE SCALE GENOMIC DNA]</scope>
    <source>
        <strain evidence="2 3">BO-81</strain>
    </source>
</reference>
<evidence type="ECO:0000313" key="2">
    <source>
        <dbReference type="EMBL" id="RLL63024.1"/>
    </source>
</evidence>
<dbReference type="Pfam" id="PF01425">
    <property type="entry name" value="Amidase"/>
    <property type="match status" value="1"/>
</dbReference>
<evidence type="ECO:0000313" key="3">
    <source>
        <dbReference type="Proteomes" id="UP000279673"/>
    </source>
</evidence>
<dbReference type="Gene3D" id="3.90.1300.10">
    <property type="entry name" value="Amidase signature (AS) domain"/>
    <property type="match status" value="1"/>
</dbReference>
<sequence>MNMKPSSCPRWPEMSAFLTRVEDAIARTEALPAATRRAIFTEFTPARIRAEAAALAARAAAGEAMPLFGTLISVKDLYDEAGQVTGAGSRLLVERGSVAAGDAVAVARLRRAGALMFGRTSMSEFAYSGVGLNPHHGTPESALAAGVIPGGSSSGAAVSVALGLCDAALGTDTGGSLRIPAAANGIWGLKPSADLIDATGIFPLAGTFDSAGAMAGTEALLRQVTEVMAGAPLDAPAPGRLRLGLPTGAFTEGLSPEVATLFAAETARIAALGHELVPVEMAEIGAGIGLNKIIVAAEALAIHRADLERLETVGDPRVLSRIRFALTLAPGALDAALSERARLVTLFEARMQGLDALLVPTLMQLPPTIAAVEANFDALNAAMLRNTSLVNLVDGCAVALPTPGAEPRWSMTMLVGRKGADAALLAAARAIA</sequence>
<protein>
    <submittedName>
        <fullName evidence="2">Glutamyl-tRNA amidotransferase</fullName>
    </submittedName>
</protein>